<protein>
    <submittedName>
        <fullName evidence="1">Uncharacterized protein</fullName>
    </submittedName>
</protein>
<dbReference type="EMBL" id="KI546067">
    <property type="protein sequence ID" value="EST46724.1"/>
    <property type="molecule type" value="Genomic_DNA"/>
</dbReference>
<sequence>MRKKNVSVALAQGMAGNDWRIYYNSIHILDPYLIYSHNMHLTISKQQTSIKAVSLRIYTNIYNLAIAFQCEYQQQNKICFPAWEPQIIRHHIGIQTNAQKRKQILALICLYGEFVGKHITLSYKKLVNTWLAVYNHVDRQFKVTFIRNCKQIIFVTQTLLQFLFFRRSA</sequence>
<evidence type="ECO:0000313" key="1">
    <source>
        <dbReference type="EMBL" id="EST46724.1"/>
    </source>
</evidence>
<organism evidence="1">
    <name type="scientific">Spironucleus salmonicida</name>
    <dbReference type="NCBI Taxonomy" id="348837"/>
    <lineage>
        <taxon>Eukaryota</taxon>
        <taxon>Metamonada</taxon>
        <taxon>Diplomonadida</taxon>
        <taxon>Hexamitidae</taxon>
        <taxon>Hexamitinae</taxon>
        <taxon>Spironucleus</taxon>
    </lineage>
</organism>
<reference evidence="1" key="1">
    <citation type="journal article" date="2014" name="PLoS Genet.">
        <title>The Genome of Spironucleus salmonicida Highlights a Fish Pathogen Adapted to Fluctuating Environments.</title>
        <authorList>
            <person name="Xu F."/>
            <person name="Jerlstrom-Hultqvist J."/>
            <person name="Einarsson E."/>
            <person name="Astvaldsson A."/>
            <person name="Svard S.G."/>
            <person name="Andersson J.O."/>
        </authorList>
    </citation>
    <scope>NUCLEOTIDE SEQUENCE</scope>
</reference>
<proteinExistence type="predicted"/>
<dbReference type="AlphaFoldDB" id="V6M0S2"/>
<gene>
    <name evidence="1" type="ORF">SS50377_13238</name>
</gene>
<name>V6M0S2_9EUKA</name>
<accession>V6M0S2</accession>